<evidence type="ECO:0000256" key="5">
    <source>
        <dbReference type="ARBA" id="ARBA00022857"/>
    </source>
</evidence>
<feature type="binding site" evidence="10">
    <location>
        <position position="120"/>
    </location>
    <ligand>
        <name>substrate</name>
    </ligand>
</feature>
<dbReference type="EC" id="1.1.1.262" evidence="10"/>
<comment type="subunit">
    <text evidence="10">Homodimer.</text>
</comment>
<evidence type="ECO:0000256" key="2">
    <source>
        <dbReference type="ARBA" id="ARBA00022723"/>
    </source>
</evidence>
<keyword evidence="8 10" id="KW-0664">Pyridoxine biosynthesis</keyword>
<feature type="binding site" evidence="10">
    <location>
        <position position="262"/>
    </location>
    <ligand>
        <name>substrate</name>
    </ligand>
</feature>
<comment type="subcellular location">
    <subcellularLocation>
        <location evidence="10">Cytoplasm</location>
    </subcellularLocation>
</comment>
<dbReference type="KEGG" id="cdev:CIGN_0634"/>
<keyword evidence="4 10" id="KW-0460">Magnesium</keyword>
<dbReference type="GO" id="GO:0042823">
    <property type="term" value="P:pyridoxal phosphate biosynthetic process"/>
    <property type="evidence" value="ECO:0007669"/>
    <property type="project" value="UniProtKB-UniRule"/>
</dbReference>
<keyword evidence="12" id="KW-1185">Reference proteome</keyword>
<dbReference type="SUPFAM" id="SSF53659">
    <property type="entry name" value="Isocitrate/Isopropylmalate dehydrogenase-like"/>
    <property type="match status" value="1"/>
</dbReference>
<evidence type="ECO:0000256" key="4">
    <source>
        <dbReference type="ARBA" id="ARBA00022842"/>
    </source>
</evidence>
<feature type="binding site" evidence="10">
    <location>
        <position position="271"/>
    </location>
    <ligand>
        <name>substrate</name>
    </ligand>
</feature>
<evidence type="ECO:0000256" key="7">
    <source>
        <dbReference type="ARBA" id="ARBA00023027"/>
    </source>
</evidence>
<dbReference type="UniPathway" id="UPA00244">
    <property type="reaction ID" value="UER00312"/>
</dbReference>
<dbReference type="Gene3D" id="3.40.718.10">
    <property type="entry name" value="Isopropylmalate Dehydrogenase"/>
    <property type="match status" value="1"/>
</dbReference>
<dbReference type="GO" id="GO:0000287">
    <property type="term" value="F:magnesium ion binding"/>
    <property type="evidence" value="ECO:0007669"/>
    <property type="project" value="UniProtKB-UniRule"/>
</dbReference>
<dbReference type="EMBL" id="CP018788">
    <property type="protein sequence ID" value="ARQ98930.1"/>
    <property type="molecule type" value="Genomic_DNA"/>
</dbReference>
<dbReference type="AlphaFoldDB" id="A0A1X9SRT0"/>
<keyword evidence="9 10" id="KW-0170">Cobalt</keyword>
<accession>A0A1X9SRT0</accession>
<feature type="binding site" evidence="10">
    <location>
        <position position="253"/>
    </location>
    <ligand>
        <name>substrate</name>
    </ligand>
</feature>
<dbReference type="Proteomes" id="UP000194309">
    <property type="component" value="Chromosome"/>
</dbReference>
<comment type="pathway">
    <text evidence="10">Cofactor biosynthesis; pyridoxine 5'-phosphate biosynthesis; pyridoxine 5'-phosphate from D-erythrose 4-phosphate: step 4/5.</text>
</comment>
<dbReference type="InterPro" id="IPR037539">
    <property type="entry name" value="PdxA_epsilonprot"/>
</dbReference>
<dbReference type="PANTHER" id="PTHR30004">
    <property type="entry name" value="4-HYDROXYTHREONINE-4-PHOSPHATE DEHYDROGENASE"/>
    <property type="match status" value="1"/>
</dbReference>
<comment type="miscellaneous">
    <text evidence="10">The active site is located at the dimer interface.</text>
</comment>
<dbReference type="HAMAP" id="MF_02086">
    <property type="entry name" value="PdxA_Epsilonprot"/>
    <property type="match status" value="1"/>
</dbReference>
<dbReference type="PANTHER" id="PTHR30004:SF6">
    <property type="entry name" value="D-THREONATE 4-PHOSPHATE DEHYDROGENASE"/>
    <property type="match status" value="1"/>
</dbReference>
<evidence type="ECO:0000313" key="12">
    <source>
        <dbReference type="Proteomes" id="UP000194309"/>
    </source>
</evidence>
<evidence type="ECO:0000256" key="10">
    <source>
        <dbReference type="HAMAP-Rule" id="MF_02086"/>
    </source>
</evidence>
<dbReference type="GO" id="GO:0050897">
    <property type="term" value="F:cobalt ion binding"/>
    <property type="evidence" value="ECO:0007669"/>
    <property type="project" value="UniProtKB-UniRule"/>
</dbReference>
<gene>
    <name evidence="10 11" type="primary">pdxA</name>
    <name evidence="11" type="ORF">CIGN_0634</name>
</gene>
<dbReference type="OrthoDB" id="9801783at2"/>
<keyword evidence="6 10" id="KW-0560">Oxidoreductase</keyword>
<dbReference type="Pfam" id="PF04166">
    <property type="entry name" value="PdxA"/>
    <property type="match status" value="1"/>
</dbReference>
<evidence type="ECO:0000256" key="8">
    <source>
        <dbReference type="ARBA" id="ARBA00023096"/>
    </source>
</evidence>
<evidence type="ECO:0000256" key="3">
    <source>
        <dbReference type="ARBA" id="ARBA00022833"/>
    </source>
</evidence>
<keyword evidence="1 10" id="KW-0963">Cytoplasm</keyword>
<keyword evidence="7 10" id="KW-0520">NAD</keyword>
<reference evidence="11 12" key="1">
    <citation type="journal article" date="2017" name="Genome Biol. Evol.">
        <title>Comparative Genomic Analysis Identifies a Campylobacter Clade Deficient in Selenium Metabolism.</title>
        <authorList>
            <person name="Miller W.G."/>
            <person name="Yee E."/>
            <person name="Lopes B.S."/>
            <person name="Chapman M.H."/>
            <person name="Huynh S."/>
            <person name="Bono J.L."/>
            <person name="Parker C.T."/>
            <person name="Strachan N.J.C."/>
            <person name="Forbes K.J."/>
        </authorList>
    </citation>
    <scope>NUCLEOTIDE SEQUENCE [LARGE SCALE GENOMIC DNA]</scope>
    <source>
        <strain evidence="11 12">NCTC 13003</strain>
    </source>
</reference>
<dbReference type="GO" id="GO:0008615">
    <property type="term" value="P:pyridoxine biosynthetic process"/>
    <property type="evidence" value="ECO:0007669"/>
    <property type="project" value="UniProtKB-UniRule"/>
</dbReference>
<dbReference type="STRING" id="1660064.CIGN_0634"/>
<feature type="binding site" evidence="10">
    <location>
        <position position="121"/>
    </location>
    <ligand>
        <name>substrate</name>
    </ligand>
</feature>
<dbReference type="GO" id="GO:0051287">
    <property type="term" value="F:NAD binding"/>
    <property type="evidence" value="ECO:0007669"/>
    <property type="project" value="InterPro"/>
</dbReference>
<evidence type="ECO:0000256" key="6">
    <source>
        <dbReference type="ARBA" id="ARBA00023002"/>
    </source>
</evidence>
<keyword evidence="3 10" id="KW-0862">Zinc</keyword>
<comment type="cofactor">
    <cofactor evidence="10">
        <name>Zn(2+)</name>
        <dbReference type="ChEBI" id="CHEBI:29105"/>
    </cofactor>
    <cofactor evidence="10">
        <name>Mg(2+)</name>
        <dbReference type="ChEBI" id="CHEBI:18420"/>
    </cofactor>
    <cofactor evidence="10">
        <name>Co(2+)</name>
        <dbReference type="ChEBI" id="CHEBI:48828"/>
    </cofactor>
</comment>
<feature type="binding site" evidence="10">
    <location>
        <position position="149"/>
    </location>
    <ligand>
        <name>a divalent metal cation</name>
        <dbReference type="ChEBI" id="CHEBI:60240"/>
        <note>ligand shared between dimeric partners</note>
    </ligand>
</feature>
<dbReference type="NCBIfam" id="NF003040">
    <property type="entry name" value="PRK03946.1"/>
    <property type="match status" value="1"/>
</dbReference>
<keyword evidence="2 10" id="KW-0479">Metal-binding</keyword>
<protein>
    <recommendedName>
        <fullName evidence="10">4-hydroxythreonine-4-phosphate dehydrogenase</fullName>
        <ecNumber evidence="10">1.1.1.262</ecNumber>
    </recommendedName>
    <alternativeName>
        <fullName evidence="10">4-(phosphohydroxy)-L-threonine dehydrogenase</fullName>
    </alternativeName>
</protein>
<dbReference type="GO" id="GO:0050570">
    <property type="term" value="F:4-hydroxythreonine-4-phosphate dehydrogenase activity"/>
    <property type="evidence" value="ECO:0007669"/>
    <property type="project" value="UniProtKB-UniRule"/>
</dbReference>
<dbReference type="InterPro" id="IPR005255">
    <property type="entry name" value="PdxA_fam"/>
</dbReference>
<evidence type="ECO:0000313" key="11">
    <source>
        <dbReference type="EMBL" id="ARQ98930.1"/>
    </source>
</evidence>
<organism evidence="11 12">
    <name type="scientific">Campylobacter devanensis</name>
    <dbReference type="NCBI Taxonomy" id="3161138"/>
    <lineage>
        <taxon>Bacteria</taxon>
        <taxon>Pseudomonadati</taxon>
        <taxon>Campylobacterota</taxon>
        <taxon>Epsilonproteobacteria</taxon>
        <taxon>Campylobacterales</taxon>
        <taxon>Campylobacteraceae</taxon>
        <taxon>Campylobacter</taxon>
    </lineage>
</organism>
<dbReference type="GO" id="GO:0005737">
    <property type="term" value="C:cytoplasm"/>
    <property type="evidence" value="ECO:0007669"/>
    <property type="project" value="UniProtKB-SubCell"/>
</dbReference>
<name>A0A1X9SRT0_9BACT</name>
<feature type="binding site" evidence="10">
    <location>
        <position position="245"/>
    </location>
    <ligand>
        <name>a divalent metal cation</name>
        <dbReference type="ChEBI" id="CHEBI:60240"/>
        <note>ligand shared between dimeric partners</note>
    </ligand>
</feature>
<proteinExistence type="inferred from homology"/>
<accession>A0A381D970</accession>
<keyword evidence="5 10" id="KW-0521">NADP</keyword>
<sequence>MKPKIAISVGDINGIGIEIALKAHKEISKICQPIYFINSKLLNQAAKILNINIPKNFEIYECGDDFEIKPGKVSKKSGKFSFISFENALNFTTKGKASALVTLPINKESWKKAKIPYKGHTDALSDYFKTSAIMMLGCGKLYVALFSDHTPLKDVSKKIKFNKVKNFLLDFYASTKFSKVGVLGFNPHASDNGTIGGKEELEIKMAIKAANATIGKEIFIGPLVPDAAFTPNSLKSTNRLIAMYHDVGLAPLKALYFDRSINISLNLPIIRASVDHGTAFDIAYQSKARVESYIESVKYCINSVKIQA</sequence>
<comment type="function">
    <text evidence="10">Catalyzes the NAD(P)-dependent oxidation of 4-(phosphooxy)-L-threonine (HTP) into 2-amino-3-oxo-4-(phosphooxy)butyric acid which spontaneously decarboxylates to form 3-amino-2-oxopropyl phosphate (AHAP).</text>
</comment>
<dbReference type="GO" id="GO:0008270">
    <property type="term" value="F:zinc ion binding"/>
    <property type="evidence" value="ECO:0007669"/>
    <property type="project" value="UniProtKB-UniRule"/>
</dbReference>
<evidence type="ECO:0000256" key="9">
    <source>
        <dbReference type="ARBA" id="ARBA00023285"/>
    </source>
</evidence>
<comment type="similarity">
    <text evidence="10">Belongs to the PdxA family.</text>
</comment>
<feature type="binding site" evidence="10">
    <location>
        <position position="188"/>
    </location>
    <ligand>
        <name>a divalent metal cation</name>
        <dbReference type="ChEBI" id="CHEBI:60240"/>
        <note>ligand shared between dimeric partners</note>
    </ligand>
</feature>
<evidence type="ECO:0000256" key="1">
    <source>
        <dbReference type="ARBA" id="ARBA00022490"/>
    </source>
</evidence>
<comment type="catalytic activity">
    <reaction evidence="10">
        <text>4-(phosphooxy)-L-threonine + NAD(+) = 3-amino-2-oxopropyl phosphate + CO2 + NADH</text>
        <dbReference type="Rhea" id="RHEA:32275"/>
        <dbReference type="ChEBI" id="CHEBI:16526"/>
        <dbReference type="ChEBI" id="CHEBI:57279"/>
        <dbReference type="ChEBI" id="CHEBI:57540"/>
        <dbReference type="ChEBI" id="CHEBI:57945"/>
        <dbReference type="ChEBI" id="CHEBI:58452"/>
        <dbReference type="EC" id="1.1.1.262"/>
    </reaction>
</comment>